<name>A0A8B8CP97_CRAVI</name>
<evidence type="ECO:0000313" key="3">
    <source>
        <dbReference type="RefSeq" id="XP_022316226.1"/>
    </source>
</evidence>
<dbReference type="GeneID" id="111119937"/>
<feature type="signal peptide" evidence="1">
    <location>
        <begin position="1"/>
        <end position="19"/>
    </location>
</feature>
<protein>
    <submittedName>
        <fullName evidence="3">Uncharacterized protein LOC111119937</fullName>
    </submittedName>
</protein>
<dbReference type="RefSeq" id="XP_022316226.1">
    <property type="nucleotide sequence ID" value="XM_022460518.1"/>
</dbReference>
<keyword evidence="1" id="KW-0732">Signal</keyword>
<dbReference type="AlphaFoldDB" id="A0A8B8CP97"/>
<reference evidence="3" key="1">
    <citation type="submission" date="2025-08" db="UniProtKB">
        <authorList>
            <consortium name="RefSeq"/>
        </authorList>
    </citation>
    <scope>IDENTIFICATION</scope>
    <source>
        <tissue evidence="3">Whole sample</tissue>
    </source>
</reference>
<evidence type="ECO:0000313" key="2">
    <source>
        <dbReference type="Proteomes" id="UP000694844"/>
    </source>
</evidence>
<proteinExistence type="predicted"/>
<sequence>MHAILVLFTVLGFHSLVFCDDHPLKPIIRKVRADEILNDEEKTVLARSNENELPPSLQRLVRATLTGEHLCCRNTPLLLVTKSRRVARHHIVNSKLVITYVTEYYKEVNEGSCPQEHIVCCNMYIMVAYKCVYLKDLHEVAETLLG</sequence>
<gene>
    <name evidence="3" type="primary">LOC111119937</name>
</gene>
<accession>A0A8B8CP97</accession>
<dbReference type="KEGG" id="cvn:111119937"/>
<dbReference type="Proteomes" id="UP000694844">
    <property type="component" value="Chromosome 2"/>
</dbReference>
<evidence type="ECO:0000256" key="1">
    <source>
        <dbReference type="SAM" id="SignalP"/>
    </source>
</evidence>
<dbReference type="OrthoDB" id="6109250at2759"/>
<feature type="chain" id="PRO_5034289262" evidence="1">
    <location>
        <begin position="20"/>
        <end position="146"/>
    </location>
</feature>
<organism evidence="2 3">
    <name type="scientific">Crassostrea virginica</name>
    <name type="common">Eastern oyster</name>
    <dbReference type="NCBI Taxonomy" id="6565"/>
    <lineage>
        <taxon>Eukaryota</taxon>
        <taxon>Metazoa</taxon>
        <taxon>Spiralia</taxon>
        <taxon>Lophotrochozoa</taxon>
        <taxon>Mollusca</taxon>
        <taxon>Bivalvia</taxon>
        <taxon>Autobranchia</taxon>
        <taxon>Pteriomorphia</taxon>
        <taxon>Ostreida</taxon>
        <taxon>Ostreoidea</taxon>
        <taxon>Ostreidae</taxon>
        <taxon>Crassostrea</taxon>
    </lineage>
</organism>
<keyword evidence="2" id="KW-1185">Reference proteome</keyword>